<feature type="region of interest" description="Disordered" evidence="1">
    <location>
        <begin position="1120"/>
        <end position="1143"/>
    </location>
</feature>
<gene>
    <name evidence="3" type="primary">Necator_chrI.g3689</name>
    <name evidence="3" type="ORF">RB195_007560</name>
</gene>
<evidence type="ECO:0000256" key="1">
    <source>
        <dbReference type="SAM" id="MobiDB-lite"/>
    </source>
</evidence>
<protein>
    <recommendedName>
        <fullName evidence="2">TRAPPC10/Trs130 N-terminal domain-containing protein</fullName>
    </recommendedName>
</protein>
<dbReference type="Pfam" id="PF23036">
    <property type="entry name" value="TRAPPC10_1st"/>
    <property type="match status" value="1"/>
</dbReference>
<evidence type="ECO:0000259" key="2">
    <source>
        <dbReference type="Pfam" id="PF23036"/>
    </source>
</evidence>
<name>A0ABR1BZ21_NECAM</name>
<keyword evidence="4" id="KW-1185">Reference proteome</keyword>
<feature type="compositionally biased region" description="Basic residues" evidence="1">
    <location>
        <begin position="1133"/>
        <end position="1143"/>
    </location>
</feature>
<evidence type="ECO:0000313" key="4">
    <source>
        <dbReference type="Proteomes" id="UP001303046"/>
    </source>
</evidence>
<evidence type="ECO:0000313" key="3">
    <source>
        <dbReference type="EMBL" id="KAK6731170.1"/>
    </source>
</evidence>
<reference evidence="3 4" key="1">
    <citation type="submission" date="2023-08" db="EMBL/GenBank/DDBJ databases">
        <title>A Necator americanus chromosomal reference genome.</title>
        <authorList>
            <person name="Ilik V."/>
            <person name="Petrzelkova K.J."/>
            <person name="Pardy F."/>
            <person name="Fuh T."/>
            <person name="Niatou-Singa F.S."/>
            <person name="Gouil Q."/>
            <person name="Baker L."/>
            <person name="Ritchie M.E."/>
            <person name="Jex A.R."/>
            <person name="Gazzola D."/>
            <person name="Li H."/>
            <person name="Toshio Fujiwara R."/>
            <person name="Zhan B."/>
            <person name="Aroian R.V."/>
            <person name="Pafco B."/>
            <person name="Schwarz E.M."/>
        </authorList>
    </citation>
    <scope>NUCLEOTIDE SEQUENCE [LARGE SCALE GENOMIC DNA]</scope>
    <source>
        <strain evidence="3 4">Aroian</strain>
        <tissue evidence="3">Whole animal</tissue>
    </source>
</reference>
<dbReference type="InterPro" id="IPR056913">
    <property type="entry name" value="TRAPPC10/Trs130_N"/>
</dbReference>
<feature type="domain" description="TRAPPC10/Trs130 N-terminal" evidence="2">
    <location>
        <begin position="21"/>
        <end position="311"/>
    </location>
</feature>
<dbReference type="PANTHER" id="PTHR13251:SF3">
    <property type="entry name" value="TRAFFICKING PROTEIN PARTICLE COMPLEX SUBUNIT 10"/>
    <property type="match status" value="1"/>
</dbReference>
<dbReference type="EMBL" id="JAVFWL010000001">
    <property type="protein sequence ID" value="KAK6731170.1"/>
    <property type="molecule type" value="Genomic_DNA"/>
</dbReference>
<organism evidence="3 4">
    <name type="scientific">Necator americanus</name>
    <name type="common">Human hookworm</name>
    <dbReference type="NCBI Taxonomy" id="51031"/>
    <lineage>
        <taxon>Eukaryota</taxon>
        <taxon>Metazoa</taxon>
        <taxon>Ecdysozoa</taxon>
        <taxon>Nematoda</taxon>
        <taxon>Chromadorea</taxon>
        <taxon>Rhabditida</taxon>
        <taxon>Rhabditina</taxon>
        <taxon>Rhabditomorpha</taxon>
        <taxon>Strongyloidea</taxon>
        <taxon>Ancylostomatidae</taxon>
        <taxon>Bunostominae</taxon>
        <taxon>Necator</taxon>
    </lineage>
</organism>
<dbReference type="Proteomes" id="UP001303046">
    <property type="component" value="Unassembled WGS sequence"/>
</dbReference>
<dbReference type="PANTHER" id="PTHR13251">
    <property type="entry name" value="EPILEPSY HOLOPROSENCEPHALY CANDIDATE 1/TMEM1"/>
    <property type="match status" value="1"/>
</dbReference>
<dbReference type="InterPro" id="IPR045126">
    <property type="entry name" value="TRAPPC10/Trs130"/>
</dbReference>
<proteinExistence type="predicted"/>
<accession>A0ABR1BZ21</accession>
<sequence>MDQKWKYDLASLLRVHKPHYVNVTCKGSDNGFVAYQNAITTRFAQHQVIWKRHGKPFPYPLTFPVRFCPFDENLCFGPHMTQADLPNIAYLHLYVIDSASVDEYRTSVRHNVSEWFAKVSSKSDVQWLIVVDSTRAKDKKNRTSLMEKLKQDFSKHTTRLIEVSESVEHGSFAGLEQAIQNALLNHLDVLTGTWEASLNGSRGKYTDMNWSLSAYCSSTMEYARLYWSLGALEHALTIYDELDLFLVDIVNEMASVEAGKEPRWVVSLRSAGLPFRSLYSSFEQSKLDCKKDHGLVVIRHFLVAHQILLSLYMYNSRHRSRGAAPSIRVDFAALVLRYTKHVLNTAMDQSRIALMNVSSARLACWSLVVSGEALHIAGLLADPSTVDGAASSVCAIQTQRFFSMLDLANLSNSGRSETKESLLKWLAAEDSSGGSEFLREMLQSTSSFAQQMSKAHDAATSALLQWGRSRQSAHIGWKMAEWMRANGREVGALPLELRFISSLLESGMKSQPVVDVMKKVIPYLKDDVDYERLLTYRLFIAVHESDEEQRRKIAEDLVAQVDKKNTAENIRLTDPPGVPKDLLQGAIGGFTPLVQIPNGRVSMDFIVTSSLPIPIDNFGLRVKLREVDEHVLSRRKQPVYDVLFSERDQICRVVTLNKHSSRASHKSNSHSKSPVEKRRAEKLLLTSPSQTITPGQNEIIVSALATRRGCFILDSVQATLFNGRLVVDVDNVATKRFVTVFVQSTPNKLWIDDSKDLLAGVVQRVKVTIEAGSSVDWSKIEIKADVCEGIEFMGSNGVWSSNVSVDIPPLGVSARHSFELVLCLLMDTGLTASPAIRKAKISMEWLGRIWSLELPFVALLIMTSSTSMLENKTLFELEVARAVGHAEEWTVVLESAMIEAVDPKAKDGTPNQLAKLINRDLGELIPNVVASLVWILPLTSELPISHKLSVDYRVKPTKEKVSLNGTEDFIDRLYIYRETFDLHVPKVGYELCAQMLSQQPGAQLCRAGAACDLVISLRSLSSLPPVEVLYIVLDADEKLWTLTERAKVLHVKESGLGQIAFSVIPCAAGFLPYPSISVYSCKTVGPRVGDTWTEGLDILPGVPLLSFLRTAGKQIRVLAASQTESEPPEQKKGFKHKLGKLFD</sequence>
<comment type="caution">
    <text evidence="3">The sequence shown here is derived from an EMBL/GenBank/DDBJ whole genome shotgun (WGS) entry which is preliminary data.</text>
</comment>